<evidence type="ECO:0000256" key="5">
    <source>
        <dbReference type="HAMAP-Rule" id="MF_00099"/>
    </source>
</evidence>
<feature type="domain" description="CheB-type methylesterase" evidence="9">
    <location>
        <begin position="165"/>
        <end position="345"/>
    </location>
</feature>
<dbReference type="STRING" id="999894.TDIS_0518"/>
<dbReference type="PANTHER" id="PTHR42872">
    <property type="entry name" value="PROTEIN-GLUTAMATE METHYLESTERASE/PROTEIN-GLUTAMINE GLUTAMINASE"/>
    <property type="match status" value="1"/>
</dbReference>
<dbReference type="GO" id="GO:0006935">
    <property type="term" value="P:chemotaxis"/>
    <property type="evidence" value="ECO:0007669"/>
    <property type="project" value="UniProtKB-UniRule"/>
</dbReference>
<dbReference type="NCBIfam" id="NF001965">
    <property type="entry name" value="PRK00742.1"/>
    <property type="match status" value="1"/>
</dbReference>
<dbReference type="InterPro" id="IPR001789">
    <property type="entry name" value="Sig_transdc_resp-reg_receiver"/>
</dbReference>
<protein>
    <recommendedName>
        <fullName evidence="5">Protein-glutamate methylesterase/protein-glutamine glutaminase</fullName>
        <ecNumber evidence="5">3.1.1.61</ecNumber>
        <ecNumber evidence="5">3.5.1.44</ecNumber>
    </recommendedName>
</protein>
<dbReference type="Gene3D" id="3.40.50.2300">
    <property type="match status" value="1"/>
</dbReference>
<comment type="catalytic activity">
    <reaction evidence="5">
        <text>L-glutaminyl-[protein] + H2O = L-glutamyl-[protein] + NH4(+)</text>
        <dbReference type="Rhea" id="RHEA:16441"/>
        <dbReference type="Rhea" id="RHEA-COMP:10207"/>
        <dbReference type="Rhea" id="RHEA-COMP:10208"/>
        <dbReference type="ChEBI" id="CHEBI:15377"/>
        <dbReference type="ChEBI" id="CHEBI:28938"/>
        <dbReference type="ChEBI" id="CHEBI:29973"/>
        <dbReference type="ChEBI" id="CHEBI:30011"/>
        <dbReference type="EC" id="3.5.1.44"/>
    </reaction>
</comment>
<dbReference type="InterPro" id="IPR000673">
    <property type="entry name" value="Sig_transdc_resp-reg_Me-estase"/>
</dbReference>
<comment type="caution">
    <text evidence="10">The sequence shown here is derived from an EMBL/GenBank/DDBJ whole genome shotgun (WGS) entry which is preliminary data.</text>
</comment>
<dbReference type="EC" id="3.1.1.61" evidence="5"/>
<accession>A0A179D6R8</accession>
<dbReference type="Proteomes" id="UP000078390">
    <property type="component" value="Unassembled WGS sequence"/>
</dbReference>
<sequence>MKIKVLIVDDSPIIRRLLSDILSRESDIEIVGQAKNGREAIELVRALRPDVITLDVEMPVLDGLTALKEIRRIYPKAKVIMFSSLTEEGAKETIEALSLGAFDFVTKPSSGSLTESMNRIRSELLPKIRAAVPAKRPPVLPRRPVPVAPPKTFPGIRPQLIRPRVYTILGIGVSTGGPKALMEIIPKLPASFPVPILVVQHMPPVFTGQLARRLDQVSALRVKEATNGEPVQKGTVYLAPGDYHMEVKSSGKMKNIYLHQGPPENGCRPAVDPLFRSLAEVYNGTTVALVLTGMGQDGMKGAQKIKEKGGLVLAQDEKTSTVYGMPRAVVEAGLADMILPLPEIAFKLQEIFMRKGK</sequence>
<dbReference type="PATRIC" id="fig|999894.6.peg.520"/>
<comment type="function">
    <text evidence="5">Involved in chemotaxis. Part of a chemotaxis signal transduction system that modulates chemotaxis in response to various stimuli. Catalyzes the demethylation of specific methylglutamate residues introduced into the chemoreceptors (methyl-accepting chemotaxis proteins or MCP) by CheR. Also mediates the irreversible deamidation of specific glutamine residues to glutamic acid.</text>
</comment>
<reference evidence="10 11" key="1">
    <citation type="submission" date="2016-04" db="EMBL/GenBank/DDBJ databases">
        <title>Genome analysis of Thermosulfurimonas dismutans, the first thermophilic sulfur-disproportionating bacterium of the phylum Thermodesulfobacteria.</title>
        <authorList>
            <person name="Mardanov A.V."/>
            <person name="Beletsky A.V."/>
            <person name="Kadnikov V.V."/>
            <person name="Slobodkin A.I."/>
            <person name="Ravin N.V."/>
        </authorList>
    </citation>
    <scope>NUCLEOTIDE SEQUENCE [LARGE SCALE GENOMIC DNA]</scope>
    <source>
        <strain evidence="10 11">S95</strain>
    </source>
</reference>
<comment type="PTM">
    <text evidence="5">Phosphorylated by CheA. Phosphorylation of the N-terminal regulatory domain activates the methylesterase activity.</text>
</comment>
<evidence type="ECO:0000256" key="7">
    <source>
        <dbReference type="PROSITE-ProRule" id="PRU00169"/>
    </source>
</evidence>
<dbReference type="PROSITE" id="PS50122">
    <property type="entry name" value="CHEB"/>
    <property type="match status" value="1"/>
</dbReference>
<keyword evidence="2 5" id="KW-0145">Chemotaxis</keyword>
<dbReference type="GO" id="GO:0008984">
    <property type="term" value="F:protein-glutamate methylesterase activity"/>
    <property type="evidence" value="ECO:0007669"/>
    <property type="project" value="UniProtKB-UniRule"/>
</dbReference>
<evidence type="ECO:0000256" key="4">
    <source>
        <dbReference type="ARBA" id="ARBA00048267"/>
    </source>
</evidence>
<feature type="active site" evidence="5 6">
    <location>
        <position position="174"/>
    </location>
</feature>
<dbReference type="InterPro" id="IPR011006">
    <property type="entry name" value="CheY-like_superfamily"/>
</dbReference>
<dbReference type="Pfam" id="PF01339">
    <property type="entry name" value="CheB_methylest"/>
    <property type="match status" value="1"/>
</dbReference>
<feature type="active site" evidence="5 6">
    <location>
        <position position="201"/>
    </location>
</feature>
<dbReference type="PANTHER" id="PTHR42872:SF6">
    <property type="entry name" value="PROTEIN-GLUTAMATE METHYLESTERASE_PROTEIN-GLUTAMINE GLUTAMINASE"/>
    <property type="match status" value="1"/>
</dbReference>
<evidence type="ECO:0000259" key="8">
    <source>
        <dbReference type="PROSITE" id="PS50110"/>
    </source>
</evidence>
<dbReference type="CDD" id="cd16432">
    <property type="entry name" value="CheB_Rec"/>
    <property type="match status" value="1"/>
</dbReference>
<evidence type="ECO:0000256" key="6">
    <source>
        <dbReference type="PROSITE-ProRule" id="PRU00050"/>
    </source>
</evidence>
<dbReference type="Gene3D" id="3.40.50.180">
    <property type="entry name" value="Methylesterase CheB, C-terminal domain"/>
    <property type="match status" value="1"/>
</dbReference>
<feature type="modified residue" description="4-aspartylphosphate" evidence="5 7">
    <location>
        <position position="55"/>
    </location>
</feature>
<evidence type="ECO:0000256" key="3">
    <source>
        <dbReference type="ARBA" id="ARBA00022801"/>
    </source>
</evidence>
<gene>
    <name evidence="5" type="primary">cheB</name>
    <name evidence="10" type="ORF">TDIS_0518</name>
</gene>
<dbReference type="InterPro" id="IPR008248">
    <property type="entry name" value="CheB-like"/>
</dbReference>
<evidence type="ECO:0000313" key="11">
    <source>
        <dbReference type="Proteomes" id="UP000078390"/>
    </source>
</evidence>
<dbReference type="SUPFAM" id="SSF52172">
    <property type="entry name" value="CheY-like"/>
    <property type="match status" value="1"/>
</dbReference>
<dbReference type="InterPro" id="IPR035909">
    <property type="entry name" value="CheB_C"/>
</dbReference>
<dbReference type="SMART" id="SM00448">
    <property type="entry name" value="REC"/>
    <property type="match status" value="1"/>
</dbReference>
<evidence type="ECO:0000259" key="9">
    <source>
        <dbReference type="PROSITE" id="PS50122"/>
    </source>
</evidence>
<dbReference type="AlphaFoldDB" id="A0A179D6R8"/>
<evidence type="ECO:0000256" key="2">
    <source>
        <dbReference type="ARBA" id="ARBA00022500"/>
    </source>
</evidence>
<dbReference type="HAMAP" id="MF_00099">
    <property type="entry name" value="CheB_chemtxs"/>
    <property type="match status" value="1"/>
</dbReference>
<keyword evidence="5 7" id="KW-0597">Phosphoprotein</keyword>
<name>A0A179D6R8_9BACT</name>
<comment type="catalytic activity">
    <reaction evidence="4 5">
        <text>[protein]-L-glutamate 5-O-methyl ester + H2O = L-glutamyl-[protein] + methanol + H(+)</text>
        <dbReference type="Rhea" id="RHEA:23236"/>
        <dbReference type="Rhea" id="RHEA-COMP:10208"/>
        <dbReference type="Rhea" id="RHEA-COMP:10311"/>
        <dbReference type="ChEBI" id="CHEBI:15377"/>
        <dbReference type="ChEBI" id="CHEBI:15378"/>
        <dbReference type="ChEBI" id="CHEBI:17790"/>
        <dbReference type="ChEBI" id="CHEBI:29973"/>
        <dbReference type="ChEBI" id="CHEBI:82795"/>
        <dbReference type="EC" id="3.1.1.61"/>
    </reaction>
</comment>
<comment type="subcellular location">
    <subcellularLocation>
        <location evidence="5">Cytoplasm</location>
    </subcellularLocation>
</comment>
<dbReference type="SUPFAM" id="SSF52738">
    <property type="entry name" value="Methylesterase CheB, C-terminal domain"/>
    <property type="match status" value="1"/>
</dbReference>
<keyword evidence="1 5" id="KW-0963">Cytoplasm</keyword>
<evidence type="ECO:0000256" key="1">
    <source>
        <dbReference type="ARBA" id="ARBA00022490"/>
    </source>
</evidence>
<dbReference type="EMBL" id="LWLG01000002">
    <property type="protein sequence ID" value="OAQ21298.1"/>
    <property type="molecule type" value="Genomic_DNA"/>
</dbReference>
<dbReference type="PIRSF" id="PIRSF000876">
    <property type="entry name" value="RR_chemtxs_CheB"/>
    <property type="match status" value="1"/>
</dbReference>
<dbReference type="OrthoDB" id="9793421at2"/>
<proteinExistence type="inferred from homology"/>
<dbReference type="CDD" id="cd17541">
    <property type="entry name" value="REC_CheB-like"/>
    <property type="match status" value="1"/>
</dbReference>
<comment type="similarity">
    <text evidence="5">Belongs to the CheB family.</text>
</comment>
<dbReference type="GO" id="GO:0050568">
    <property type="term" value="F:protein-glutamine glutaminase activity"/>
    <property type="evidence" value="ECO:0007669"/>
    <property type="project" value="UniProtKB-UniRule"/>
</dbReference>
<dbReference type="GO" id="GO:0005737">
    <property type="term" value="C:cytoplasm"/>
    <property type="evidence" value="ECO:0007669"/>
    <property type="project" value="UniProtKB-SubCell"/>
</dbReference>
<evidence type="ECO:0000313" key="10">
    <source>
        <dbReference type="EMBL" id="OAQ21298.1"/>
    </source>
</evidence>
<feature type="active site" evidence="5 6">
    <location>
        <position position="297"/>
    </location>
</feature>
<dbReference type="Pfam" id="PF00072">
    <property type="entry name" value="Response_reg"/>
    <property type="match status" value="1"/>
</dbReference>
<organism evidence="10 11">
    <name type="scientific">Thermosulfurimonas dismutans</name>
    <dbReference type="NCBI Taxonomy" id="999894"/>
    <lineage>
        <taxon>Bacteria</taxon>
        <taxon>Pseudomonadati</taxon>
        <taxon>Thermodesulfobacteriota</taxon>
        <taxon>Thermodesulfobacteria</taxon>
        <taxon>Thermodesulfobacteriales</taxon>
        <taxon>Thermodesulfobacteriaceae</taxon>
        <taxon>Thermosulfurimonas</taxon>
    </lineage>
</organism>
<dbReference type="EC" id="3.5.1.44" evidence="5"/>
<keyword evidence="3 5" id="KW-0378">Hydrolase</keyword>
<dbReference type="GO" id="GO:0000156">
    <property type="term" value="F:phosphorelay response regulator activity"/>
    <property type="evidence" value="ECO:0007669"/>
    <property type="project" value="InterPro"/>
</dbReference>
<dbReference type="RefSeq" id="WP_068669005.1">
    <property type="nucleotide sequence ID" value="NZ_LWLG01000002.1"/>
</dbReference>
<comment type="domain">
    <text evidence="5">Contains a C-terminal catalytic domain, and an N-terminal region which modulates catalytic activity.</text>
</comment>
<dbReference type="PROSITE" id="PS50110">
    <property type="entry name" value="RESPONSE_REGULATORY"/>
    <property type="match status" value="1"/>
</dbReference>
<keyword evidence="11" id="KW-1185">Reference proteome</keyword>
<feature type="domain" description="Response regulatory" evidence="8">
    <location>
        <begin position="4"/>
        <end position="122"/>
    </location>
</feature>